<dbReference type="InterPro" id="IPR012337">
    <property type="entry name" value="RNaseH-like_sf"/>
</dbReference>
<evidence type="ECO:0000313" key="4">
    <source>
        <dbReference type="Proteomes" id="UP000886998"/>
    </source>
</evidence>
<dbReference type="GO" id="GO:0015074">
    <property type="term" value="P:DNA integration"/>
    <property type="evidence" value="ECO:0007669"/>
    <property type="project" value="InterPro"/>
</dbReference>
<feature type="non-terminal residue" evidence="3">
    <location>
        <position position="1"/>
    </location>
</feature>
<keyword evidence="4" id="KW-1185">Reference proteome</keyword>
<dbReference type="Gene3D" id="3.30.420.10">
    <property type="entry name" value="Ribonuclease H-like superfamily/Ribonuclease H"/>
    <property type="match status" value="1"/>
</dbReference>
<dbReference type="Gene3D" id="1.10.340.70">
    <property type="match status" value="1"/>
</dbReference>
<dbReference type="Proteomes" id="UP000886998">
    <property type="component" value="Unassembled WGS sequence"/>
</dbReference>
<dbReference type="EC" id="2.7.7.49" evidence="1"/>
<dbReference type="PROSITE" id="PS50994">
    <property type="entry name" value="INTEGRASE"/>
    <property type="match status" value="1"/>
</dbReference>
<dbReference type="InterPro" id="IPR050951">
    <property type="entry name" value="Retrovirus_Pol_polyprotein"/>
</dbReference>
<dbReference type="FunFam" id="1.10.340.70:FF:000001">
    <property type="entry name" value="Retrovirus-related Pol polyprotein from transposon gypsy-like Protein"/>
    <property type="match status" value="1"/>
</dbReference>
<feature type="domain" description="Integrase catalytic" evidence="2">
    <location>
        <begin position="381"/>
        <end position="446"/>
    </location>
</feature>
<dbReference type="InterPro" id="IPR001584">
    <property type="entry name" value="Integrase_cat-core"/>
</dbReference>
<accession>A0A8X6YY43</accession>
<dbReference type="Pfam" id="PF17921">
    <property type="entry name" value="Integrase_H2C2"/>
    <property type="match status" value="1"/>
</dbReference>
<evidence type="ECO:0000256" key="1">
    <source>
        <dbReference type="ARBA" id="ARBA00012493"/>
    </source>
</evidence>
<dbReference type="GO" id="GO:0003676">
    <property type="term" value="F:nucleic acid binding"/>
    <property type="evidence" value="ECO:0007669"/>
    <property type="project" value="InterPro"/>
</dbReference>
<proteinExistence type="predicted"/>
<dbReference type="InterPro" id="IPR041588">
    <property type="entry name" value="Integrase_H2C2"/>
</dbReference>
<reference evidence="3" key="1">
    <citation type="submission" date="2020-08" db="EMBL/GenBank/DDBJ databases">
        <title>Multicomponent nature underlies the extraordinary mechanical properties of spider dragline silk.</title>
        <authorList>
            <person name="Kono N."/>
            <person name="Nakamura H."/>
            <person name="Mori M."/>
            <person name="Yoshida Y."/>
            <person name="Ohtoshi R."/>
            <person name="Malay A.D."/>
            <person name="Moran D.A.P."/>
            <person name="Tomita M."/>
            <person name="Numata K."/>
            <person name="Arakawa K."/>
        </authorList>
    </citation>
    <scope>NUCLEOTIDE SEQUENCE</scope>
</reference>
<sequence length="446" mass="50168">YNISAVIEPISDKVIKNYFLDSYSTALKAILEIGSPNLKLLLVERKIKTFLLCCLLVESRTNIVNFCSGDISDWLSNELFNQSGTPTSLISYRSIEGVSADSSSGSSESEKVCSQMLLLPKKVAYAAAFCFKREKYLGFLPEGSTSPRTSKKGFQIYMGIRSKGILREIEDNPHTSEPVLGLFDEKAPTVLHADASGYGLKDLSGRLASWALPLQEYDLEIVYKSRKKHKDADSLSRNPVEGEVFPSEQKTNLASFSDIAEEQRKDLELSKLIHTHEKVEPVTKSFNLIDGILCKKNFDPNGRKWLPIIPKHLSLEILQHFNDASTAGHLGFAKTYNRIQKRFFWPGLYRSVHRYFIHCRECQRRKSVPQKPPGLLIPIPPASVPFQRISIDLLGKFPRSTKGNKWIIVCTDYLSRFAVTKALPTAKAEEVAKFITEEIVLKHGAP</sequence>
<protein>
    <recommendedName>
        <fullName evidence="1">RNA-directed DNA polymerase</fullName>
        <ecNumber evidence="1">2.7.7.49</ecNumber>
    </recommendedName>
</protein>
<gene>
    <name evidence="3" type="primary">TY3B-I_1257</name>
    <name evidence="3" type="ORF">TNIN_340561</name>
</gene>
<evidence type="ECO:0000259" key="2">
    <source>
        <dbReference type="PROSITE" id="PS50994"/>
    </source>
</evidence>
<dbReference type="InterPro" id="IPR036397">
    <property type="entry name" value="RNaseH_sf"/>
</dbReference>
<dbReference type="GO" id="GO:0003964">
    <property type="term" value="F:RNA-directed DNA polymerase activity"/>
    <property type="evidence" value="ECO:0007669"/>
    <property type="project" value="UniProtKB-EC"/>
</dbReference>
<dbReference type="PANTHER" id="PTHR37984">
    <property type="entry name" value="PROTEIN CBG26694"/>
    <property type="match status" value="1"/>
</dbReference>
<dbReference type="PANTHER" id="PTHR37984:SF5">
    <property type="entry name" value="PROTEIN NYNRIN-LIKE"/>
    <property type="match status" value="1"/>
</dbReference>
<dbReference type="SUPFAM" id="SSF53098">
    <property type="entry name" value="Ribonuclease H-like"/>
    <property type="match status" value="1"/>
</dbReference>
<dbReference type="EMBL" id="BMAV01022838">
    <property type="protein sequence ID" value="GFY78134.1"/>
    <property type="molecule type" value="Genomic_DNA"/>
</dbReference>
<dbReference type="OrthoDB" id="10030726at2759"/>
<comment type="caution">
    <text evidence="3">The sequence shown here is derived from an EMBL/GenBank/DDBJ whole genome shotgun (WGS) entry which is preliminary data.</text>
</comment>
<evidence type="ECO:0000313" key="3">
    <source>
        <dbReference type="EMBL" id="GFY78134.1"/>
    </source>
</evidence>
<name>A0A8X6YY43_9ARAC</name>
<organism evidence="3 4">
    <name type="scientific">Trichonephila inaurata madagascariensis</name>
    <dbReference type="NCBI Taxonomy" id="2747483"/>
    <lineage>
        <taxon>Eukaryota</taxon>
        <taxon>Metazoa</taxon>
        <taxon>Ecdysozoa</taxon>
        <taxon>Arthropoda</taxon>
        <taxon>Chelicerata</taxon>
        <taxon>Arachnida</taxon>
        <taxon>Araneae</taxon>
        <taxon>Araneomorphae</taxon>
        <taxon>Entelegynae</taxon>
        <taxon>Araneoidea</taxon>
        <taxon>Nephilidae</taxon>
        <taxon>Trichonephila</taxon>
        <taxon>Trichonephila inaurata</taxon>
    </lineage>
</organism>
<dbReference type="AlphaFoldDB" id="A0A8X6YY43"/>